<feature type="repeat" description="TPR" evidence="8">
    <location>
        <begin position="606"/>
        <end position="639"/>
    </location>
</feature>
<evidence type="ECO:0000256" key="1">
    <source>
        <dbReference type="ARBA" id="ARBA00009558"/>
    </source>
</evidence>
<dbReference type="PRINTS" id="PR00381">
    <property type="entry name" value="KINESINLIGHT"/>
</dbReference>
<feature type="repeat" description="TPR" evidence="8">
    <location>
        <begin position="1110"/>
        <end position="1143"/>
    </location>
</feature>
<dbReference type="Pfam" id="PF13374">
    <property type="entry name" value="TPR_10"/>
    <property type="match status" value="1"/>
</dbReference>
<dbReference type="SUPFAM" id="SSF56399">
    <property type="entry name" value="ADP-ribosylation"/>
    <property type="match status" value="1"/>
</dbReference>
<feature type="repeat" description="TPR" evidence="8">
    <location>
        <begin position="1797"/>
        <end position="1830"/>
    </location>
</feature>
<dbReference type="GO" id="GO:0005576">
    <property type="term" value="C:extracellular region"/>
    <property type="evidence" value="ECO:0007669"/>
    <property type="project" value="InterPro"/>
</dbReference>
<feature type="repeat" description="TPR" evidence="8">
    <location>
        <begin position="648"/>
        <end position="681"/>
    </location>
</feature>
<dbReference type="PROSITE" id="PS50293">
    <property type="entry name" value="TPR_REGION"/>
    <property type="match status" value="3"/>
</dbReference>
<dbReference type="InterPro" id="IPR019734">
    <property type="entry name" value="TPR_rpt"/>
</dbReference>
<comment type="caution">
    <text evidence="10">The sequence shown here is derived from an EMBL/GenBank/DDBJ whole genome shotgun (WGS) entry which is preliminary data.</text>
</comment>
<feature type="repeat" description="TPR" evidence="8">
    <location>
        <begin position="1835"/>
        <end position="1868"/>
    </location>
</feature>
<dbReference type="Pfam" id="PF01129">
    <property type="entry name" value="ART"/>
    <property type="match status" value="1"/>
</dbReference>
<feature type="repeat" description="TPR" evidence="8">
    <location>
        <begin position="480"/>
        <end position="513"/>
    </location>
</feature>
<dbReference type="EMBL" id="CAJOBI010001971">
    <property type="protein sequence ID" value="CAF3908292.1"/>
    <property type="molecule type" value="Genomic_DNA"/>
</dbReference>
<dbReference type="Gene3D" id="1.25.40.10">
    <property type="entry name" value="Tetratricopeptide repeat domain"/>
    <property type="match status" value="6"/>
</dbReference>
<dbReference type="SUPFAM" id="SSF48452">
    <property type="entry name" value="TPR-like"/>
    <property type="match status" value="2"/>
</dbReference>
<dbReference type="PROSITE" id="PS51996">
    <property type="entry name" value="TR_MART"/>
    <property type="match status" value="1"/>
</dbReference>
<accession>A0A816UCF5</accession>
<reference evidence="10" key="1">
    <citation type="submission" date="2021-02" db="EMBL/GenBank/DDBJ databases">
        <authorList>
            <person name="Nowell W R."/>
        </authorList>
    </citation>
    <scope>NUCLEOTIDE SEQUENCE</scope>
</reference>
<feature type="repeat" description="TPR" evidence="8">
    <location>
        <begin position="522"/>
        <end position="555"/>
    </location>
</feature>
<dbReference type="SMART" id="SM00028">
    <property type="entry name" value="TPR"/>
    <property type="match status" value="19"/>
</dbReference>
<evidence type="ECO:0000256" key="9">
    <source>
        <dbReference type="RuleBase" id="RU361228"/>
    </source>
</evidence>
<keyword evidence="5" id="KW-0677">Repeat</keyword>
<dbReference type="Proteomes" id="UP000676336">
    <property type="component" value="Unassembled WGS sequence"/>
</dbReference>
<evidence type="ECO:0000313" key="11">
    <source>
        <dbReference type="EMBL" id="CAF3908292.1"/>
    </source>
</evidence>
<feature type="repeat" description="TPR" evidence="8">
    <location>
        <begin position="1897"/>
        <end position="1930"/>
    </location>
</feature>
<dbReference type="Proteomes" id="UP000663824">
    <property type="component" value="Unassembled WGS sequence"/>
</dbReference>
<organism evidence="10 12">
    <name type="scientific">Rotaria magnacalcarata</name>
    <dbReference type="NCBI Taxonomy" id="392030"/>
    <lineage>
        <taxon>Eukaryota</taxon>
        <taxon>Metazoa</taxon>
        <taxon>Spiralia</taxon>
        <taxon>Gnathifera</taxon>
        <taxon>Rotifera</taxon>
        <taxon>Eurotatoria</taxon>
        <taxon>Bdelloidea</taxon>
        <taxon>Philodinida</taxon>
        <taxon>Philodinidae</taxon>
        <taxon>Rotaria</taxon>
    </lineage>
</organism>
<feature type="repeat" description="TPR" evidence="8">
    <location>
        <begin position="732"/>
        <end position="765"/>
    </location>
</feature>
<feature type="repeat" description="TPR" evidence="8">
    <location>
        <begin position="900"/>
        <end position="933"/>
    </location>
</feature>
<evidence type="ECO:0000256" key="3">
    <source>
        <dbReference type="ARBA" id="ARBA00022679"/>
    </source>
</evidence>
<keyword evidence="9" id="KW-0520">NAD</keyword>
<evidence type="ECO:0000313" key="12">
    <source>
        <dbReference type="Proteomes" id="UP000663824"/>
    </source>
</evidence>
<feature type="repeat" description="TPR" evidence="8">
    <location>
        <begin position="774"/>
        <end position="807"/>
    </location>
</feature>
<dbReference type="InterPro" id="IPR011990">
    <property type="entry name" value="TPR-like_helical_dom_sf"/>
</dbReference>
<feature type="repeat" description="TPR" evidence="8">
    <location>
        <begin position="564"/>
        <end position="597"/>
    </location>
</feature>
<evidence type="ECO:0000256" key="4">
    <source>
        <dbReference type="ARBA" id="ARBA00022695"/>
    </source>
</evidence>
<name>A0A816UCF5_9BILA</name>
<proteinExistence type="inferred from homology"/>
<dbReference type="InterPro" id="IPR000768">
    <property type="entry name" value="ART"/>
</dbReference>
<evidence type="ECO:0000256" key="5">
    <source>
        <dbReference type="ARBA" id="ARBA00022737"/>
    </source>
</evidence>
<dbReference type="Pfam" id="PF13181">
    <property type="entry name" value="TPR_8"/>
    <property type="match status" value="1"/>
</dbReference>
<dbReference type="SUPFAM" id="SSF81901">
    <property type="entry name" value="HCP-like"/>
    <property type="match status" value="2"/>
</dbReference>
<evidence type="ECO:0000256" key="6">
    <source>
        <dbReference type="ARBA" id="ARBA00022803"/>
    </source>
</evidence>
<dbReference type="EMBL" id="CAJNRE010012231">
    <property type="protein sequence ID" value="CAF2108606.1"/>
    <property type="molecule type" value="Genomic_DNA"/>
</dbReference>
<sequence>MGQIVTSIKHFVDEKNVKTLSDSKNKSLLTKTSSTDPEMQSNTLLSRRSRLANQNFMLVWLDSSMNVTDEDSLHFIAQIQLIISNIRIITDVDQCINFISNINDKNIFMIVSGSLGQNVVPLIHDMPQLVAVYVFCEDLSWHEQWTRKLSKVKGVFKEVDALCKALKNYSQKYAGDFTSISLPSALQNSNRYSSLLGPSFIYSKLLVEILLEIEYREHDFKDFVEYYRTQLDSTSHQQAMLDEFKNHYCPESSINWYTRSKFLYLDVNKALRTNQVDLLIKMGFFIRDMHRRIEHLFLEQRDMYGSHQITIYRGQIISKADFNKLHKSVKGYIAFNQFLSTTRNRDVAVLFASGDIEFSDTVRTLFEIEINPSTSTIPFASIRSLSAYEEEDEILFSVNSVFYIIDINQTNEGLWCIKLSWTNETDQQLNNLAERLREEIQGSTAWHRLGYFLIQLGEYSTAEEIYAIFLDHISDSNEEAKIYFQLGLIKDKLGQYVQAISFYTKSVEIFQVKKTLHHVDLAAAFSSIGTVYRKISDYSKALFYCEKALDIAENTLPTDPHSLATSYNNIGNIYIDLGEDSKALSFYEKALKIFEINLPKNHPTMAKSCNSIGMVYYNLSDYLKSISFYKQAIDICEKSLPPNHPDMVQSFNNLAVANINIGKYGEALLYFEKALQIHQQSLTKSHPDLGQTYNNIGLVYCKMNDFLQASAFYKKALEIYKKSLPLNHPYLAQLHENIGRMHKYMSDQETALKYFDKAVTIRRKVLPPNHPDLARSLTNIGNLYYKMDKYSSALPWYTEAYKIYEKALPQMHPNLAYAYNNMAEICGQLGDHSTAMAFYLEAFEIFKNILPLNHPNLASIYNNIGMTFYNMSNHSEALAYYNKALETYEKPPTKNHSCIAEVYMNIGLVYAQRNSHFEALFSFEKALHIDQQVLVVNPSDFNRLSHDTSTTYAKNYDYFSVLSFYEKQSNVNNNNNSTNNTELASWYEKIGLVHLTVGNLSLALMSYETALDLWRNVLPPTYTDLVNSLNKIARLHFTMRNYPKSLSFYNEVLEIYESILSSSDATLAMIYNNIAVVYYMINDFNAALPFYEKANQIWQTVEISDSTEFALTLDNMGAIHYQMHQYHKALPFYQKALEIRQKIFPRNHCQLLQSYKNIRLLYFKINQLRTTVNVQNDSSENPYPPTSNNSATCDNDKEQNILDEISQLSIEAFHADSTSVYYSDLIGLSLEPTKSNRSSSMTNQTVTTLQQLISLLHGNSLQNHLKNRPNEKNVSIICLDIDPSFTSLDSSYSIEPFDDECACIAHVLSITEAHIYFIASISIGEYVVPLIYRHYCIEQIYIYCSNEQAQNVSWANQIPKIRGFWTSFGVLKSVVDKDIQSILSQSLTDSENHLLTKCYSQSSIESSHPSSISLDILPVVFEPRLTDEIRIIVLHCGRHIFLHATSDRLLLTEFSDRTKFTQYLTASETKSIFCIVSGGYRSVIHDLETLTILKQIYMIYIFTEKVNEDDLKNMNFDLTNIRGLFYNIEDVLARLTTDIKLYREKLPYMPIPCIFSGFGHVKDRYELEFSYEQTDFIVKQLFLKTLQQIPLNFCSYAKLYDRCLTFAENKTNCKSILKVDKSHTDRLIDWLINAPFLSVVINSFLQEQFILGLFDTQYLLVAGNHYLSERSKTISSTIVYRAQIIQVQDLELIKKNTDQFIAFNAFILVTKDFILTREISRQATNTGFTVVLFEIEIPAKTKIAEIDQSRFMFQFGSIFSIQSLYHGPDGVWYTKLKYAKSKFSCIQDKLQLHVGEQLTWLTLGHYLCTLKRFDEAKLYFAHLIKILPENHVAFPSIYNNMGLVYMESGQTEEALKYYDRALRLTTTESSNGDPCLSLDSHRSLTQPLTTTLNVSQSSIYAKMAETYLCLSEPEKALYLYRKALELENNPMLSVYLQNKIEGF</sequence>
<keyword evidence="4" id="KW-0548">Nucleotidyltransferase</keyword>
<dbReference type="PROSITE" id="PS50005">
    <property type="entry name" value="TPR"/>
    <property type="match status" value="14"/>
</dbReference>
<evidence type="ECO:0000256" key="2">
    <source>
        <dbReference type="ARBA" id="ARBA00022676"/>
    </source>
</evidence>
<dbReference type="Pfam" id="PF13424">
    <property type="entry name" value="TPR_12"/>
    <property type="match status" value="6"/>
</dbReference>
<feature type="repeat" description="TPR" evidence="8">
    <location>
        <begin position="858"/>
        <end position="891"/>
    </location>
</feature>
<dbReference type="Gene3D" id="3.90.176.10">
    <property type="entry name" value="Toxin ADP-ribosyltransferase, Chain A, domain 1"/>
    <property type="match status" value="1"/>
</dbReference>
<dbReference type="Pfam" id="PF00515">
    <property type="entry name" value="TPR_1"/>
    <property type="match status" value="1"/>
</dbReference>
<keyword evidence="2 9" id="KW-0328">Glycosyltransferase</keyword>
<evidence type="ECO:0000256" key="7">
    <source>
        <dbReference type="ARBA" id="ARBA00047597"/>
    </source>
</evidence>
<comment type="catalytic activity">
    <reaction evidence="7 9">
        <text>L-arginyl-[protein] + NAD(+) = N(omega)-(ADP-D-ribosyl)-L-arginyl-[protein] + nicotinamide + H(+)</text>
        <dbReference type="Rhea" id="RHEA:19149"/>
        <dbReference type="Rhea" id="RHEA-COMP:10532"/>
        <dbReference type="Rhea" id="RHEA-COMP:15087"/>
        <dbReference type="ChEBI" id="CHEBI:15378"/>
        <dbReference type="ChEBI" id="CHEBI:17154"/>
        <dbReference type="ChEBI" id="CHEBI:29965"/>
        <dbReference type="ChEBI" id="CHEBI:57540"/>
        <dbReference type="ChEBI" id="CHEBI:142554"/>
        <dbReference type="EC" id="2.4.2.31"/>
    </reaction>
</comment>
<comment type="similarity">
    <text evidence="1 9">Belongs to the Arg-specific ADP-ribosyltransferase family.</text>
</comment>
<keyword evidence="6 8" id="KW-0802">TPR repeat</keyword>
<gene>
    <name evidence="10" type="ORF">MBJ925_LOCUS23742</name>
    <name evidence="11" type="ORF">SMN809_LOCUS7011</name>
</gene>
<protein>
    <recommendedName>
        <fullName evidence="9">NAD(P)(+)--arginine ADP-ribosyltransferase</fullName>
        <ecNumber evidence="9">2.4.2.31</ecNumber>
    </recommendedName>
    <alternativeName>
        <fullName evidence="9">Mono(ADP-ribosyl)transferase</fullName>
    </alternativeName>
</protein>
<dbReference type="EC" id="2.4.2.31" evidence="9"/>
<evidence type="ECO:0000256" key="8">
    <source>
        <dbReference type="PROSITE-ProRule" id="PRU00339"/>
    </source>
</evidence>
<dbReference type="PANTHER" id="PTHR45641:SF19">
    <property type="entry name" value="NEPHROCYSTIN-3"/>
    <property type="match status" value="1"/>
</dbReference>
<dbReference type="PANTHER" id="PTHR45641">
    <property type="entry name" value="TETRATRICOPEPTIDE REPEAT PROTEIN (AFU_ORTHOLOGUE AFUA_6G03870)"/>
    <property type="match status" value="1"/>
</dbReference>
<keyword evidence="9" id="KW-0521">NADP</keyword>
<evidence type="ECO:0000313" key="10">
    <source>
        <dbReference type="EMBL" id="CAF2108606.1"/>
    </source>
</evidence>
<feature type="repeat" description="TPR" evidence="8">
    <location>
        <begin position="690"/>
        <end position="723"/>
    </location>
</feature>
<keyword evidence="3 9" id="KW-0808">Transferase</keyword>